<dbReference type="Proteomes" id="UP001153199">
    <property type="component" value="Unassembled WGS sequence"/>
</dbReference>
<gene>
    <name evidence="1" type="ORF">NF717_05245</name>
</gene>
<dbReference type="AlphaFoldDB" id="A0A9X4SEV1"/>
<proteinExistence type="predicted"/>
<name>A0A9X4SEV1_9LACT</name>
<evidence type="ECO:0000313" key="2">
    <source>
        <dbReference type="Proteomes" id="UP001153199"/>
    </source>
</evidence>
<accession>A0A9X4SEV1</accession>
<keyword evidence="2" id="KW-1185">Reference proteome</keyword>
<evidence type="ECO:0000313" key="1">
    <source>
        <dbReference type="EMBL" id="MDG6145062.1"/>
    </source>
</evidence>
<comment type="caution">
    <text evidence="1">The sequence shown here is derived from an EMBL/GenBank/DDBJ whole genome shotgun (WGS) entry which is preliminary data.</text>
</comment>
<dbReference type="EMBL" id="JAMWFV010000004">
    <property type="protein sequence ID" value="MDG6145062.1"/>
    <property type="molecule type" value="Genomic_DNA"/>
</dbReference>
<sequence length="82" mass="9587">MKILKKSVFQYIGNTGTETWPTSEMKADIDENGAFKLEMNLFNSKEFHSNETQREDIMDFMKQVLNKSKELADQTAVRYEES</sequence>
<reference evidence="1" key="1">
    <citation type="submission" date="2022-06" db="EMBL/GenBank/DDBJ databases">
        <title>Lactococcus from bovine mastitis in China.</title>
        <authorList>
            <person name="Lin Y."/>
            <person name="Han B."/>
        </authorList>
    </citation>
    <scope>NUCLEOTIDE SEQUENCE</scope>
    <source>
        <strain evidence="1">Ningxia-I-26</strain>
    </source>
</reference>
<organism evidence="1 2">
    <name type="scientific">Lactococcus formosensis</name>
    <dbReference type="NCBI Taxonomy" id="1281486"/>
    <lineage>
        <taxon>Bacteria</taxon>
        <taxon>Bacillati</taxon>
        <taxon>Bacillota</taxon>
        <taxon>Bacilli</taxon>
        <taxon>Lactobacillales</taxon>
        <taxon>Streptococcaceae</taxon>
        <taxon>Lactococcus</taxon>
    </lineage>
</organism>
<dbReference type="RefSeq" id="WP_279359819.1">
    <property type="nucleotide sequence ID" value="NZ_JAMWDY010000003.1"/>
</dbReference>
<protein>
    <submittedName>
        <fullName evidence="1">Uncharacterized protein</fullName>
    </submittedName>
</protein>